<dbReference type="InterPro" id="IPR008136">
    <property type="entry name" value="CinA_C"/>
</dbReference>
<evidence type="ECO:0000313" key="2">
    <source>
        <dbReference type="EMBL" id="SEM90111.1"/>
    </source>
</evidence>
<feature type="domain" description="CinA C-terminal" evidence="1">
    <location>
        <begin position="30"/>
        <end position="165"/>
    </location>
</feature>
<organism evidence="2 3">
    <name type="scientific">Chryseobacterium taichungense</name>
    <dbReference type="NCBI Taxonomy" id="295069"/>
    <lineage>
        <taxon>Bacteria</taxon>
        <taxon>Pseudomonadati</taxon>
        <taxon>Bacteroidota</taxon>
        <taxon>Flavobacteriia</taxon>
        <taxon>Flavobacteriales</taxon>
        <taxon>Weeksellaceae</taxon>
        <taxon>Chryseobacterium group</taxon>
        <taxon>Chryseobacterium</taxon>
    </lineage>
</organism>
<dbReference type="RefSeq" id="WP_090001074.1">
    <property type="nucleotide sequence ID" value="NZ_FOBV01000008.1"/>
</dbReference>
<evidence type="ECO:0000313" key="3">
    <source>
        <dbReference type="Proteomes" id="UP000199450"/>
    </source>
</evidence>
<accession>A0A1H8C4L1</accession>
<name>A0A1H8C4L1_9FLAO</name>
<dbReference type="Pfam" id="PF02464">
    <property type="entry name" value="CinA"/>
    <property type="match status" value="1"/>
</dbReference>
<dbReference type="NCBIfam" id="TIGR00199">
    <property type="entry name" value="PncC_domain"/>
    <property type="match status" value="1"/>
</dbReference>
<dbReference type="Gene3D" id="3.90.950.20">
    <property type="entry name" value="CinA-like"/>
    <property type="match status" value="1"/>
</dbReference>
<sequence>MILKPSRIGVSSEELSVRSLINFIIELQNLFEYIGKYFLSANETIAIAESVTSGFLQFSFSQMKEASTFYKGGITAYTLDEKVGLLNVDEKEAAACDCVSPGIAETMALNVSKIFKTDWSIGVTGYATPVPESRQKLFAYFSIVYKGKVILSEKLDLHSRTRQVNAQLYYTEFILGCLKLELDKHADRKSESMS</sequence>
<dbReference type="Proteomes" id="UP000199450">
    <property type="component" value="Unassembled WGS sequence"/>
</dbReference>
<dbReference type="STRING" id="295069.SAMN05421856_10879"/>
<keyword evidence="2" id="KW-0378">Hydrolase</keyword>
<dbReference type="SUPFAM" id="SSF142433">
    <property type="entry name" value="CinA-like"/>
    <property type="match status" value="1"/>
</dbReference>
<dbReference type="EMBL" id="FOBV01000008">
    <property type="protein sequence ID" value="SEM90111.1"/>
    <property type="molecule type" value="Genomic_DNA"/>
</dbReference>
<keyword evidence="3" id="KW-1185">Reference proteome</keyword>
<dbReference type="OrthoDB" id="1252536at2"/>
<protein>
    <submittedName>
        <fullName evidence="2">Amidohydrolase, PncC family</fullName>
    </submittedName>
</protein>
<evidence type="ECO:0000259" key="1">
    <source>
        <dbReference type="Pfam" id="PF02464"/>
    </source>
</evidence>
<dbReference type="GO" id="GO:0016787">
    <property type="term" value="F:hydrolase activity"/>
    <property type="evidence" value="ECO:0007669"/>
    <property type="project" value="UniProtKB-KW"/>
</dbReference>
<gene>
    <name evidence="2" type="ORF">SAMN05421856_10879</name>
</gene>
<proteinExistence type="predicted"/>
<dbReference type="InterPro" id="IPR036653">
    <property type="entry name" value="CinA-like_C"/>
</dbReference>
<reference evidence="3" key="1">
    <citation type="submission" date="2016-10" db="EMBL/GenBank/DDBJ databases">
        <authorList>
            <person name="Varghese N."/>
            <person name="Submissions S."/>
        </authorList>
    </citation>
    <scope>NUCLEOTIDE SEQUENCE [LARGE SCALE GENOMIC DNA]</scope>
    <source>
        <strain evidence="3">DSM 17453</strain>
    </source>
</reference>
<dbReference type="AlphaFoldDB" id="A0A1H8C4L1"/>